<evidence type="ECO:0000256" key="2">
    <source>
        <dbReference type="ARBA" id="ARBA00022692"/>
    </source>
</evidence>
<gene>
    <name evidence="8" type="ORF">DEW08_22600</name>
</gene>
<evidence type="ECO:0000259" key="7">
    <source>
        <dbReference type="Pfam" id="PF04932"/>
    </source>
</evidence>
<feature type="region of interest" description="Disordered" evidence="5">
    <location>
        <begin position="409"/>
        <end position="439"/>
    </location>
</feature>
<feature type="transmembrane region" description="Helical" evidence="6">
    <location>
        <begin position="361"/>
        <end position="381"/>
    </location>
</feature>
<dbReference type="Pfam" id="PF04932">
    <property type="entry name" value="Wzy_C"/>
    <property type="match status" value="1"/>
</dbReference>
<dbReference type="KEGG" id="azz:DEW08_22600"/>
<evidence type="ECO:0000256" key="1">
    <source>
        <dbReference type="ARBA" id="ARBA00004141"/>
    </source>
</evidence>
<feature type="transmembrane region" description="Helical" evidence="6">
    <location>
        <begin position="41"/>
        <end position="58"/>
    </location>
</feature>
<feature type="transmembrane region" description="Helical" evidence="6">
    <location>
        <begin position="166"/>
        <end position="183"/>
    </location>
</feature>
<feature type="transmembrane region" description="Helical" evidence="6">
    <location>
        <begin position="70"/>
        <end position="90"/>
    </location>
</feature>
<feature type="transmembrane region" description="Helical" evidence="6">
    <location>
        <begin position="328"/>
        <end position="349"/>
    </location>
</feature>
<dbReference type="Proteomes" id="UP000245629">
    <property type="component" value="Plasmid unnamed1"/>
</dbReference>
<evidence type="ECO:0000313" key="8">
    <source>
        <dbReference type="EMBL" id="AWK88857.1"/>
    </source>
</evidence>
<feature type="transmembrane region" description="Helical" evidence="6">
    <location>
        <begin position="12"/>
        <end position="35"/>
    </location>
</feature>
<reference evidence="9" key="1">
    <citation type="submission" date="2018-05" db="EMBL/GenBank/DDBJ databases">
        <title>Azospirillum thermophila sp. nov., a novel isolated from hot spring.</title>
        <authorList>
            <person name="Zhao Z."/>
        </authorList>
    </citation>
    <scope>NUCLEOTIDE SEQUENCE [LARGE SCALE GENOMIC DNA]</scope>
    <source>
        <strain evidence="9">CFH 70021</strain>
        <plasmid evidence="9">unnamed1</plasmid>
    </source>
</reference>
<feature type="transmembrane region" description="Helical" evidence="6">
    <location>
        <begin position="121"/>
        <end position="146"/>
    </location>
</feature>
<keyword evidence="2 6" id="KW-0812">Transmembrane</keyword>
<keyword evidence="4 6" id="KW-0472">Membrane</keyword>
<proteinExistence type="predicted"/>
<keyword evidence="9" id="KW-1185">Reference proteome</keyword>
<feature type="region of interest" description="Disordered" evidence="5">
    <location>
        <begin position="453"/>
        <end position="474"/>
    </location>
</feature>
<dbReference type="GO" id="GO:0016020">
    <property type="term" value="C:membrane"/>
    <property type="evidence" value="ECO:0007669"/>
    <property type="project" value="UniProtKB-SubCell"/>
</dbReference>
<name>A0A2S2CX55_9PROT</name>
<sequence>MRVSEVLEKSITVFCIMAFSGTVLPVLLTGGGPVAADQESAGAAVFFAGTYVLILGLIASRPALAFRVPFASPALSAALLLAFLSSLWSLYPDITLRRSVAFLFTTVFGIYLGLRYRFPEIMRLLATGLSLLMVLSFIFVVAMPAVGLDHEMHPGAWKGVFFQKNVTGRMMVWLVLCLVWLDWQGEARRWVTRSLLALAMLLIIMSRSGTGLLTSFLVTGALLSTTLVRGSIRSFMPTMALLIALLVIAATAGAFFWHDALYAMGRDPTLTGRTVLWDHILRSVEERPLLGYGYAAYWYGAYGPGAAFVEGWGINSAHSGWLEAMLDLGLPGLLIVVTLLGRLLFQGFFQARYGDNRAEPAWMFAVGCAMLAISISESLFLERHSLNWIVLTIGVVRLIQRQRWDRARAAGRGSRHGSFHGHPTRARPGDPGVPQGGLGYHPVVPRGPALARSAAPAAPFATDRTPYPGNGRSL</sequence>
<feature type="domain" description="O-antigen ligase-related" evidence="7">
    <location>
        <begin position="196"/>
        <end position="336"/>
    </location>
</feature>
<dbReference type="InterPro" id="IPR007016">
    <property type="entry name" value="O-antigen_ligase-rel_domated"/>
</dbReference>
<dbReference type="OrthoDB" id="4391260at2"/>
<accession>A0A2S2CX55</accession>
<keyword evidence="8" id="KW-0614">Plasmid</keyword>
<comment type="subcellular location">
    <subcellularLocation>
        <location evidence="1">Membrane</location>
        <topology evidence="1">Multi-pass membrane protein</topology>
    </subcellularLocation>
</comment>
<dbReference type="PANTHER" id="PTHR37422:SF17">
    <property type="entry name" value="O-ANTIGEN LIGASE"/>
    <property type="match status" value="1"/>
</dbReference>
<dbReference type="RefSeq" id="WP_109331554.1">
    <property type="nucleotide sequence ID" value="NZ_CP029356.1"/>
</dbReference>
<keyword evidence="3 6" id="KW-1133">Transmembrane helix</keyword>
<feature type="compositionally biased region" description="Basic residues" evidence="5">
    <location>
        <begin position="413"/>
        <end position="425"/>
    </location>
</feature>
<organism evidence="8 9">
    <name type="scientific">Azospirillum thermophilum</name>
    <dbReference type="NCBI Taxonomy" id="2202148"/>
    <lineage>
        <taxon>Bacteria</taxon>
        <taxon>Pseudomonadati</taxon>
        <taxon>Pseudomonadota</taxon>
        <taxon>Alphaproteobacteria</taxon>
        <taxon>Rhodospirillales</taxon>
        <taxon>Azospirillaceae</taxon>
        <taxon>Azospirillum</taxon>
    </lineage>
</organism>
<protein>
    <submittedName>
        <fullName evidence="8">Polymerase</fullName>
    </submittedName>
</protein>
<dbReference type="PANTHER" id="PTHR37422">
    <property type="entry name" value="TEICHURONIC ACID BIOSYNTHESIS PROTEIN TUAE"/>
    <property type="match status" value="1"/>
</dbReference>
<evidence type="ECO:0000313" key="9">
    <source>
        <dbReference type="Proteomes" id="UP000245629"/>
    </source>
</evidence>
<feature type="transmembrane region" description="Helical" evidence="6">
    <location>
        <begin position="96"/>
        <end position="114"/>
    </location>
</feature>
<geneLocation type="plasmid" evidence="8 9">
    <name>unnamed1</name>
</geneLocation>
<dbReference type="InterPro" id="IPR051533">
    <property type="entry name" value="WaaL-like"/>
</dbReference>
<dbReference type="EMBL" id="CP029356">
    <property type="protein sequence ID" value="AWK88857.1"/>
    <property type="molecule type" value="Genomic_DNA"/>
</dbReference>
<evidence type="ECO:0000256" key="5">
    <source>
        <dbReference type="SAM" id="MobiDB-lite"/>
    </source>
</evidence>
<evidence type="ECO:0000256" key="3">
    <source>
        <dbReference type="ARBA" id="ARBA00022989"/>
    </source>
</evidence>
<feature type="transmembrane region" description="Helical" evidence="6">
    <location>
        <begin position="235"/>
        <end position="257"/>
    </location>
</feature>
<feature type="transmembrane region" description="Helical" evidence="6">
    <location>
        <begin position="195"/>
        <end position="223"/>
    </location>
</feature>
<dbReference type="AlphaFoldDB" id="A0A2S2CX55"/>
<evidence type="ECO:0000256" key="4">
    <source>
        <dbReference type="ARBA" id="ARBA00023136"/>
    </source>
</evidence>
<evidence type="ECO:0000256" key="6">
    <source>
        <dbReference type="SAM" id="Phobius"/>
    </source>
</evidence>